<keyword evidence="2" id="KW-1185">Reference proteome</keyword>
<organism evidence="1 2">
    <name type="scientific">Arctium lappa</name>
    <name type="common">Greater burdock</name>
    <name type="synonym">Lappa major</name>
    <dbReference type="NCBI Taxonomy" id="4217"/>
    <lineage>
        <taxon>Eukaryota</taxon>
        <taxon>Viridiplantae</taxon>
        <taxon>Streptophyta</taxon>
        <taxon>Embryophyta</taxon>
        <taxon>Tracheophyta</taxon>
        <taxon>Spermatophyta</taxon>
        <taxon>Magnoliopsida</taxon>
        <taxon>eudicotyledons</taxon>
        <taxon>Gunneridae</taxon>
        <taxon>Pentapetalae</taxon>
        <taxon>asterids</taxon>
        <taxon>campanulids</taxon>
        <taxon>Asterales</taxon>
        <taxon>Asteraceae</taxon>
        <taxon>Carduoideae</taxon>
        <taxon>Cardueae</taxon>
        <taxon>Arctiinae</taxon>
        <taxon>Arctium</taxon>
    </lineage>
</organism>
<accession>A0ACB8Y7W2</accession>
<evidence type="ECO:0000313" key="1">
    <source>
        <dbReference type="EMBL" id="KAI3681146.1"/>
    </source>
</evidence>
<reference evidence="2" key="1">
    <citation type="journal article" date="2022" name="Mol. Ecol. Resour.">
        <title>The genomes of chicory, endive, great burdock and yacon provide insights into Asteraceae palaeo-polyploidization history and plant inulin production.</title>
        <authorList>
            <person name="Fan W."/>
            <person name="Wang S."/>
            <person name="Wang H."/>
            <person name="Wang A."/>
            <person name="Jiang F."/>
            <person name="Liu H."/>
            <person name="Zhao H."/>
            <person name="Xu D."/>
            <person name="Zhang Y."/>
        </authorList>
    </citation>
    <scope>NUCLEOTIDE SEQUENCE [LARGE SCALE GENOMIC DNA]</scope>
    <source>
        <strain evidence="2">cv. Niubang</strain>
    </source>
</reference>
<comment type="caution">
    <text evidence="1">The sequence shown here is derived from an EMBL/GenBank/DDBJ whole genome shotgun (WGS) entry which is preliminary data.</text>
</comment>
<evidence type="ECO:0000313" key="2">
    <source>
        <dbReference type="Proteomes" id="UP001055879"/>
    </source>
</evidence>
<proteinExistence type="predicted"/>
<protein>
    <submittedName>
        <fullName evidence="1">Uncharacterized protein</fullName>
    </submittedName>
</protein>
<reference evidence="1 2" key="2">
    <citation type="journal article" date="2022" name="Mol. Ecol. Resour.">
        <title>The genomes of chicory, endive, great burdock and yacon provide insights into Asteraceae paleo-polyploidization history and plant inulin production.</title>
        <authorList>
            <person name="Fan W."/>
            <person name="Wang S."/>
            <person name="Wang H."/>
            <person name="Wang A."/>
            <person name="Jiang F."/>
            <person name="Liu H."/>
            <person name="Zhao H."/>
            <person name="Xu D."/>
            <person name="Zhang Y."/>
        </authorList>
    </citation>
    <scope>NUCLEOTIDE SEQUENCE [LARGE SCALE GENOMIC DNA]</scope>
    <source>
        <strain evidence="2">cv. Niubang</strain>
    </source>
</reference>
<dbReference type="Proteomes" id="UP001055879">
    <property type="component" value="Linkage Group LG13"/>
</dbReference>
<name>A0ACB8Y7W2_ARCLA</name>
<sequence length="104" mass="11558">MVIEPEVQAPEVQEEGPLVQHDDITEFAESVNIANANENENEKEEEEKENPLIIKRVKKTNYVTAIVTVTSASLPPRVPSSSKAIPESSSTHPHVTKDRVDEIK</sequence>
<gene>
    <name evidence="1" type="ORF">L6452_35930</name>
</gene>
<dbReference type="EMBL" id="CM042059">
    <property type="protein sequence ID" value="KAI3681146.1"/>
    <property type="molecule type" value="Genomic_DNA"/>
</dbReference>